<evidence type="ECO:0000313" key="3">
    <source>
        <dbReference type="Proteomes" id="UP000001635"/>
    </source>
</evidence>
<dbReference type="InterPro" id="IPR029068">
    <property type="entry name" value="Glyas_Bleomycin-R_OHBP_Dase"/>
</dbReference>
<keyword evidence="2" id="KW-0560">Oxidoreductase</keyword>
<evidence type="ECO:0000259" key="1">
    <source>
        <dbReference type="PROSITE" id="PS51819"/>
    </source>
</evidence>
<name>G0IVX4_CYCMS</name>
<dbReference type="PANTHER" id="PTHR21366">
    <property type="entry name" value="GLYOXALASE FAMILY PROTEIN"/>
    <property type="match status" value="1"/>
</dbReference>
<accession>G0IVX4</accession>
<dbReference type="HOGENOM" id="CLU_046006_18_1_10"/>
<dbReference type="Gene3D" id="3.10.180.10">
    <property type="entry name" value="2,3-Dihydroxybiphenyl 1,2-Dioxygenase, domain 1"/>
    <property type="match status" value="1"/>
</dbReference>
<dbReference type="SUPFAM" id="SSF54593">
    <property type="entry name" value="Glyoxalase/Bleomycin resistance protein/Dihydroxybiphenyl dioxygenase"/>
    <property type="match status" value="1"/>
</dbReference>
<dbReference type="PROSITE" id="PS51819">
    <property type="entry name" value="VOC"/>
    <property type="match status" value="1"/>
</dbReference>
<dbReference type="KEGG" id="cmr:Cycma_1766"/>
<dbReference type="CDD" id="cd07264">
    <property type="entry name" value="VOC_like"/>
    <property type="match status" value="1"/>
</dbReference>
<dbReference type="PANTHER" id="PTHR21366:SF22">
    <property type="entry name" value="VOC DOMAIN-CONTAINING PROTEIN"/>
    <property type="match status" value="1"/>
</dbReference>
<dbReference type="OrthoDB" id="9796521at2"/>
<protein>
    <submittedName>
        <fullName evidence="2">Glyoxalase/bleomycin resistance protein/dioxygenase</fullName>
    </submittedName>
</protein>
<feature type="domain" description="VOC" evidence="1">
    <location>
        <begin position="2"/>
        <end position="127"/>
    </location>
</feature>
<dbReference type="AlphaFoldDB" id="G0IVX4"/>
<dbReference type="Pfam" id="PF12681">
    <property type="entry name" value="Glyoxalase_2"/>
    <property type="match status" value="1"/>
</dbReference>
<dbReference type="InterPro" id="IPR025870">
    <property type="entry name" value="Glyoxalase-like_dom"/>
</dbReference>
<dbReference type="EMBL" id="CP002955">
    <property type="protein sequence ID" value="AEL25519.1"/>
    <property type="molecule type" value="Genomic_DNA"/>
</dbReference>
<gene>
    <name evidence="2" type="ordered locus">Cycma_1766</name>
</gene>
<dbReference type="RefSeq" id="WP_014019814.1">
    <property type="nucleotide sequence ID" value="NC_015914.1"/>
</dbReference>
<dbReference type="GO" id="GO:0051213">
    <property type="term" value="F:dioxygenase activity"/>
    <property type="evidence" value="ECO:0007669"/>
    <property type="project" value="UniProtKB-KW"/>
</dbReference>
<dbReference type="Proteomes" id="UP000001635">
    <property type="component" value="Chromosome"/>
</dbReference>
<sequence>MKYGYTIFYVEDVQKTVAFYEKAFGFKIKFITPENDYGELISGETTLSFASQELGKANFGRDFQLASIREKAYTMEIAFVTENITEDFDKAIEAGALEFKGIEEKPWGQKVGYLKDHNGIIIEICTPISYQES</sequence>
<organism evidence="2 3">
    <name type="scientific">Cyclobacterium marinum (strain ATCC 25205 / DSM 745 / LMG 13164 / NCIMB 1802)</name>
    <name type="common">Flectobacillus marinus</name>
    <dbReference type="NCBI Taxonomy" id="880070"/>
    <lineage>
        <taxon>Bacteria</taxon>
        <taxon>Pseudomonadati</taxon>
        <taxon>Bacteroidota</taxon>
        <taxon>Cytophagia</taxon>
        <taxon>Cytophagales</taxon>
        <taxon>Cyclobacteriaceae</taxon>
        <taxon>Cyclobacterium</taxon>
    </lineage>
</organism>
<dbReference type="STRING" id="880070.Cycma_1766"/>
<dbReference type="InterPro" id="IPR050383">
    <property type="entry name" value="GlyoxalaseI/FosfomycinResist"/>
</dbReference>
<dbReference type="eggNOG" id="COG0346">
    <property type="taxonomic scope" value="Bacteria"/>
</dbReference>
<reference evidence="3" key="1">
    <citation type="submission" date="2011-07" db="EMBL/GenBank/DDBJ databases">
        <title>The complete genome of Cyclobacterium marinum DSM 745.</title>
        <authorList>
            <person name="Lucas S."/>
            <person name="Han J."/>
            <person name="Lapidus A."/>
            <person name="Bruce D."/>
            <person name="Goodwin L."/>
            <person name="Pitluck S."/>
            <person name="Peters L."/>
            <person name="Kyrpides N."/>
            <person name="Mavromatis K."/>
            <person name="Ivanova N."/>
            <person name="Ovchinnikova G."/>
            <person name="Chertkov O."/>
            <person name="Detter J.C."/>
            <person name="Tapia R."/>
            <person name="Han C."/>
            <person name="Land M."/>
            <person name="Hauser L."/>
            <person name="Markowitz V."/>
            <person name="Cheng J.-F."/>
            <person name="Hugenholtz P."/>
            <person name="Woyke T."/>
            <person name="Wu D."/>
            <person name="Tindall B."/>
            <person name="Schuetze A."/>
            <person name="Brambilla E."/>
            <person name="Klenk H.-P."/>
            <person name="Eisen J.A."/>
        </authorList>
    </citation>
    <scope>NUCLEOTIDE SEQUENCE [LARGE SCALE GENOMIC DNA]</scope>
    <source>
        <strain evidence="3">ATCC 25205 / DSM 745 / LMG 13164 / NCIMB 1802</strain>
    </source>
</reference>
<proteinExistence type="predicted"/>
<keyword evidence="3" id="KW-1185">Reference proteome</keyword>
<dbReference type="InterPro" id="IPR037523">
    <property type="entry name" value="VOC_core"/>
</dbReference>
<keyword evidence="2" id="KW-0223">Dioxygenase</keyword>
<evidence type="ECO:0000313" key="2">
    <source>
        <dbReference type="EMBL" id="AEL25519.1"/>
    </source>
</evidence>